<feature type="region of interest" description="Disordered" evidence="2">
    <location>
        <begin position="1"/>
        <end position="47"/>
    </location>
</feature>
<feature type="domain" description="Core-binding (CB)" evidence="3">
    <location>
        <begin position="38"/>
        <end position="129"/>
    </location>
</feature>
<dbReference type="InterPro" id="IPR044068">
    <property type="entry name" value="CB"/>
</dbReference>
<comment type="caution">
    <text evidence="4">The sequence shown here is derived from an EMBL/GenBank/DDBJ whole genome shotgun (WGS) entry which is preliminary data.</text>
</comment>
<dbReference type="InterPro" id="IPR013762">
    <property type="entry name" value="Integrase-like_cat_sf"/>
</dbReference>
<gene>
    <name evidence="4" type="ORF">F442_05971</name>
</gene>
<dbReference type="InterPro" id="IPR011010">
    <property type="entry name" value="DNA_brk_join_enz"/>
</dbReference>
<dbReference type="Gene3D" id="1.10.443.10">
    <property type="entry name" value="Intergrase catalytic core"/>
    <property type="match status" value="1"/>
</dbReference>
<dbReference type="GO" id="GO:0006310">
    <property type="term" value="P:DNA recombination"/>
    <property type="evidence" value="ECO:0007669"/>
    <property type="project" value="UniProtKB-KW"/>
</dbReference>
<reference evidence="4 5" key="1">
    <citation type="submission" date="2013-11" db="EMBL/GenBank/DDBJ databases">
        <title>The Genome Sequence of Phytophthora parasitica P10297.</title>
        <authorList>
            <consortium name="The Broad Institute Genomics Platform"/>
            <person name="Russ C."/>
            <person name="Tyler B."/>
            <person name="Panabieres F."/>
            <person name="Shan W."/>
            <person name="Tripathy S."/>
            <person name="Grunwald N."/>
            <person name="Machado M."/>
            <person name="Johnson C.S."/>
            <person name="Walker B."/>
            <person name="Young S.K."/>
            <person name="Zeng Q."/>
            <person name="Gargeya S."/>
            <person name="Fitzgerald M."/>
            <person name="Haas B."/>
            <person name="Abouelleil A."/>
            <person name="Allen A.W."/>
            <person name="Alvarado L."/>
            <person name="Arachchi H.M."/>
            <person name="Berlin A.M."/>
            <person name="Chapman S.B."/>
            <person name="Gainer-Dewar J."/>
            <person name="Goldberg J."/>
            <person name="Griggs A."/>
            <person name="Gujja S."/>
            <person name="Hansen M."/>
            <person name="Howarth C."/>
            <person name="Imamovic A."/>
            <person name="Ireland A."/>
            <person name="Larimer J."/>
            <person name="McCowan C."/>
            <person name="Murphy C."/>
            <person name="Pearson M."/>
            <person name="Poon T.W."/>
            <person name="Priest M."/>
            <person name="Roberts A."/>
            <person name="Saif S."/>
            <person name="Shea T."/>
            <person name="Sisk P."/>
            <person name="Sykes S."/>
            <person name="Wortman J."/>
            <person name="Nusbaum C."/>
            <person name="Birren B."/>
        </authorList>
    </citation>
    <scope>NUCLEOTIDE SEQUENCE [LARGE SCALE GENOMIC DNA]</scope>
    <source>
        <strain evidence="4 5">P10297</strain>
    </source>
</reference>
<protein>
    <recommendedName>
        <fullName evidence="3">Core-binding (CB) domain-containing protein</fullName>
    </recommendedName>
</protein>
<dbReference type="OrthoDB" id="146848at2759"/>
<evidence type="ECO:0000256" key="1">
    <source>
        <dbReference type="ARBA" id="ARBA00023172"/>
    </source>
</evidence>
<dbReference type="AlphaFoldDB" id="W2ZLL2"/>
<dbReference type="PROSITE" id="PS51900">
    <property type="entry name" value="CB"/>
    <property type="match status" value="1"/>
</dbReference>
<dbReference type="Proteomes" id="UP000018948">
    <property type="component" value="Unassembled WGS sequence"/>
</dbReference>
<proteinExistence type="predicted"/>
<dbReference type="GO" id="GO:0015074">
    <property type="term" value="P:DNA integration"/>
    <property type="evidence" value="ECO:0007669"/>
    <property type="project" value="InterPro"/>
</dbReference>
<organism evidence="4 5">
    <name type="scientific">Phytophthora nicotianae P10297</name>
    <dbReference type="NCBI Taxonomy" id="1317064"/>
    <lineage>
        <taxon>Eukaryota</taxon>
        <taxon>Sar</taxon>
        <taxon>Stramenopiles</taxon>
        <taxon>Oomycota</taxon>
        <taxon>Peronosporomycetes</taxon>
        <taxon>Peronosporales</taxon>
        <taxon>Peronosporaceae</taxon>
        <taxon>Phytophthora</taxon>
    </lineage>
</organism>
<accession>W2ZLL2</accession>
<evidence type="ECO:0000256" key="2">
    <source>
        <dbReference type="SAM" id="MobiDB-lite"/>
    </source>
</evidence>
<evidence type="ECO:0000259" key="3">
    <source>
        <dbReference type="PROSITE" id="PS51900"/>
    </source>
</evidence>
<dbReference type="SUPFAM" id="SSF56349">
    <property type="entry name" value="DNA breaking-rejoining enzymes"/>
    <property type="match status" value="1"/>
</dbReference>
<sequence>MESAPHSYPPSHATPSDGDGDTEQLPPPATLAAQKEPLTAENARKACTSSRTQTAYRSYLRGIATWIRESQSDPERFFDDAGNIDINVFSPKHFEAFLVAKMNASGRVLKVTTLGGHRSAVKDIYRQKRVALPVEYADDMKTLYQGFKRVEATRNQAGAGEAKMAGKMALPYSTYTQACKETLVLSDGGFSHLYLTLQWNLMCRSQSVETINSGHLSNEDHSIGIVFHKSKANQDGTGPKDPRHVYANPLAPRTCCITALGIYWSCHPRQGPGPIIPGALQRNRFRKTFGRALDKQDSEHDYGTHSIRKGVATYACNGSTGGPSIVSVCLRCGWSLGGVQDRYFRYEAAGDRFLGRVVAGLPVNSAQFASLPPHFKDNNCPIVREGVISMFPAFAEDTRLQPILKLCLASLAYHYDFLSTELPTTHSLRASSLFRRCNLHQSLSDQLVQLESPWMTATGIPPQVVMFGLQKEIQATVCALPESLARRFAKLLEEKGICGNGINQQQMEDTMHRVLDERVPQYSRAIHREDAPPRATLHFWPSDGKLHALPESFDFPSTDVVHAWHLWWFGSEAAGQPPYKSLCTHDLSTRKKRQTYSEWRVMMEHISSAIERKTGALPPPTMSEQQSAVLCVTGVNSLPLGPSKPSRRVTQLKVTTLLRLVRQVEHNNNPNAPHYGFADALSYNGSTQVIVESESGIAPPSAS</sequence>
<dbReference type="GO" id="GO:0003677">
    <property type="term" value="F:DNA binding"/>
    <property type="evidence" value="ECO:0007669"/>
    <property type="project" value="InterPro"/>
</dbReference>
<keyword evidence="1" id="KW-0233">DNA recombination</keyword>
<name>W2ZLL2_PHYNI</name>
<evidence type="ECO:0000313" key="5">
    <source>
        <dbReference type="Proteomes" id="UP000018948"/>
    </source>
</evidence>
<evidence type="ECO:0000313" key="4">
    <source>
        <dbReference type="EMBL" id="ETP48257.1"/>
    </source>
</evidence>
<dbReference type="EMBL" id="ANIY01001280">
    <property type="protein sequence ID" value="ETP48257.1"/>
    <property type="molecule type" value="Genomic_DNA"/>
</dbReference>